<evidence type="ECO:0000313" key="1">
    <source>
        <dbReference type="EMBL" id="KKN40120.1"/>
    </source>
</evidence>
<gene>
    <name evidence="1" type="ORF">LCGC14_0736580</name>
</gene>
<comment type="caution">
    <text evidence="1">The sequence shown here is derived from an EMBL/GenBank/DDBJ whole genome shotgun (WGS) entry which is preliminary data.</text>
</comment>
<reference evidence="1" key="1">
    <citation type="journal article" date="2015" name="Nature">
        <title>Complex archaea that bridge the gap between prokaryotes and eukaryotes.</title>
        <authorList>
            <person name="Spang A."/>
            <person name="Saw J.H."/>
            <person name="Jorgensen S.L."/>
            <person name="Zaremba-Niedzwiedzka K."/>
            <person name="Martijn J."/>
            <person name="Lind A.E."/>
            <person name="van Eijk R."/>
            <person name="Schleper C."/>
            <person name="Guy L."/>
            <person name="Ettema T.J."/>
        </authorList>
    </citation>
    <scope>NUCLEOTIDE SEQUENCE</scope>
</reference>
<accession>A0A0F9Q7Z3</accession>
<protein>
    <submittedName>
        <fullName evidence="1">Uncharacterized protein</fullName>
    </submittedName>
</protein>
<proteinExistence type="predicted"/>
<dbReference type="EMBL" id="LAZR01001723">
    <property type="protein sequence ID" value="KKN40120.1"/>
    <property type="molecule type" value="Genomic_DNA"/>
</dbReference>
<name>A0A0F9Q7Z3_9ZZZZ</name>
<dbReference type="AlphaFoldDB" id="A0A0F9Q7Z3"/>
<sequence length="111" mass="13361">MIYSFINYKYLNKKCAKCEISRILKNLSLPDSHKQEIFEKYKKILPHISPEKLYCDPEILIIYLYCRLQNLRLNKYELIENSRLTEKILDDFLLGIPDGDLDNPRFLKFKD</sequence>
<organism evidence="1">
    <name type="scientific">marine sediment metagenome</name>
    <dbReference type="NCBI Taxonomy" id="412755"/>
    <lineage>
        <taxon>unclassified sequences</taxon>
        <taxon>metagenomes</taxon>
        <taxon>ecological metagenomes</taxon>
    </lineage>
</organism>